<accession>A0ABR1BXA7</accession>
<proteinExistence type="predicted"/>
<dbReference type="Proteomes" id="UP001303046">
    <property type="component" value="Unassembled WGS sequence"/>
</dbReference>
<comment type="caution">
    <text evidence="4">The sequence shown here is derived from an EMBL/GenBank/DDBJ whole genome shotgun (WGS) entry which is preliminary data.</text>
</comment>
<evidence type="ECO:0000256" key="3">
    <source>
        <dbReference type="SAM" id="SignalP"/>
    </source>
</evidence>
<comment type="caution">
    <text evidence="2">Lacks conserved residue(s) required for the propagation of feature annotation.</text>
</comment>
<dbReference type="EMBL" id="JAVFWL010000001">
    <property type="protein sequence ID" value="KAK6729987.1"/>
    <property type="molecule type" value="Genomic_DNA"/>
</dbReference>
<feature type="disulfide bond" evidence="2">
    <location>
        <begin position="61"/>
        <end position="76"/>
    </location>
</feature>
<dbReference type="SUPFAM" id="SSF57424">
    <property type="entry name" value="LDL receptor-like module"/>
    <property type="match status" value="1"/>
</dbReference>
<organism evidence="4 5">
    <name type="scientific">Necator americanus</name>
    <name type="common">Human hookworm</name>
    <dbReference type="NCBI Taxonomy" id="51031"/>
    <lineage>
        <taxon>Eukaryota</taxon>
        <taxon>Metazoa</taxon>
        <taxon>Ecdysozoa</taxon>
        <taxon>Nematoda</taxon>
        <taxon>Chromadorea</taxon>
        <taxon>Rhabditida</taxon>
        <taxon>Rhabditina</taxon>
        <taxon>Rhabditomorpha</taxon>
        <taxon>Strongyloidea</taxon>
        <taxon>Ancylostomatidae</taxon>
        <taxon>Bunostominae</taxon>
        <taxon>Necator</taxon>
    </lineage>
</organism>
<keyword evidence="3" id="KW-0732">Signal</keyword>
<dbReference type="InterPro" id="IPR002172">
    <property type="entry name" value="LDrepeatLR_classA_rpt"/>
</dbReference>
<dbReference type="CDD" id="cd00112">
    <property type="entry name" value="LDLa"/>
    <property type="match status" value="1"/>
</dbReference>
<feature type="chain" id="PRO_5046027823" description="Low-density lipoprotein receptor domain class A" evidence="3">
    <location>
        <begin position="18"/>
        <end position="90"/>
    </location>
</feature>
<evidence type="ECO:0000313" key="4">
    <source>
        <dbReference type="EMBL" id="KAK6729987.1"/>
    </source>
</evidence>
<feature type="signal peptide" evidence="3">
    <location>
        <begin position="1"/>
        <end position="17"/>
    </location>
</feature>
<evidence type="ECO:0000313" key="5">
    <source>
        <dbReference type="Proteomes" id="UP001303046"/>
    </source>
</evidence>
<evidence type="ECO:0008006" key="6">
    <source>
        <dbReference type="Google" id="ProtNLM"/>
    </source>
</evidence>
<dbReference type="PROSITE" id="PS50068">
    <property type="entry name" value="LDLRA_2"/>
    <property type="match status" value="1"/>
</dbReference>
<dbReference type="InterPro" id="IPR036055">
    <property type="entry name" value="LDL_receptor-like_sf"/>
</dbReference>
<keyword evidence="5" id="KW-1185">Reference proteome</keyword>
<protein>
    <recommendedName>
        <fullName evidence="6">Low-density lipoprotein receptor domain class A</fullName>
    </recommendedName>
</protein>
<feature type="disulfide bond" evidence="2">
    <location>
        <begin position="49"/>
        <end position="67"/>
    </location>
</feature>
<dbReference type="PANTHER" id="PTHR46876:SF1">
    <property type="entry name" value="LOW-DENSITY LIPOPROTEIN RECEPTOR-RELATED PROTEIN 11"/>
    <property type="match status" value="1"/>
</dbReference>
<gene>
    <name evidence="4" type="primary">Necator_chrI.g2939</name>
    <name evidence="4" type="ORF">RB195_006810</name>
</gene>
<dbReference type="InterPro" id="IPR023415">
    <property type="entry name" value="LDLR_class-A_CS"/>
</dbReference>
<dbReference type="Pfam" id="PF00057">
    <property type="entry name" value="Ldl_recept_a"/>
    <property type="match status" value="1"/>
</dbReference>
<evidence type="ECO:0000256" key="2">
    <source>
        <dbReference type="PROSITE-ProRule" id="PRU00124"/>
    </source>
</evidence>
<dbReference type="PANTHER" id="PTHR46876">
    <property type="entry name" value="LOW-DENSITY LIPOPROTEIN RECEPTOR-RELATED PROTEIN 11"/>
    <property type="match status" value="1"/>
</dbReference>
<dbReference type="PROSITE" id="PS01209">
    <property type="entry name" value="LDLRA_1"/>
    <property type="match status" value="1"/>
</dbReference>
<reference evidence="4 5" key="1">
    <citation type="submission" date="2023-08" db="EMBL/GenBank/DDBJ databases">
        <title>A Necator americanus chromosomal reference genome.</title>
        <authorList>
            <person name="Ilik V."/>
            <person name="Petrzelkova K.J."/>
            <person name="Pardy F."/>
            <person name="Fuh T."/>
            <person name="Niatou-Singa F.S."/>
            <person name="Gouil Q."/>
            <person name="Baker L."/>
            <person name="Ritchie M.E."/>
            <person name="Jex A.R."/>
            <person name="Gazzola D."/>
            <person name="Li H."/>
            <person name="Toshio Fujiwara R."/>
            <person name="Zhan B."/>
            <person name="Aroian R.V."/>
            <person name="Pafco B."/>
            <person name="Schwarz E.M."/>
        </authorList>
    </citation>
    <scope>NUCLEOTIDE SEQUENCE [LARGE SCALE GENOMIC DNA]</scope>
    <source>
        <strain evidence="4 5">Aroian</strain>
        <tissue evidence="4">Whole animal</tissue>
    </source>
</reference>
<dbReference type="SMART" id="SM00192">
    <property type="entry name" value="LDLa"/>
    <property type="match status" value="1"/>
</dbReference>
<evidence type="ECO:0000256" key="1">
    <source>
        <dbReference type="ARBA" id="ARBA00023157"/>
    </source>
</evidence>
<dbReference type="Gene3D" id="4.10.400.10">
    <property type="entry name" value="Low-density Lipoprotein Receptor"/>
    <property type="match status" value="1"/>
</dbReference>
<name>A0ABR1BXA7_NECAM</name>
<keyword evidence="1 2" id="KW-1015">Disulfide bond</keyword>
<sequence length="90" mass="10507">MPLLLFVFLQFLDFLTAQLESSMGVQSNIDESSRKEVLPQCPGEWQWACRNGECIARYDTCDGIPQCSDGSDEWNCERWSYYFPSKRNHM</sequence>